<dbReference type="AlphaFoldDB" id="W4HGY3"/>
<keyword evidence="5 9" id="KW-0418">Kinase</keyword>
<dbReference type="GO" id="GO:0005829">
    <property type="term" value="C:cytosol"/>
    <property type="evidence" value="ECO:0007669"/>
    <property type="project" value="TreeGrafter"/>
</dbReference>
<reference evidence="9 10" key="1">
    <citation type="journal article" date="2014" name="Antonie Van Leeuwenhoek">
        <title>Roseivivax atlanticus sp. nov., isolated from surface seawater of the Atlantic Ocean.</title>
        <authorList>
            <person name="Li G."/>
            <person name="Lai Q."/>
            <person name="Liu X."/>
            <person name="Sun F."/>
            <person name="Shao Z."/>
        </authorList>
    </citation>
    <scope>NUCLEOTIDE SEQUENCE [LARGE SCALE GENOMIC DNA]</scope>
    <source>
        <strain evidence="9 10">22II-s10s</strain>
    </source>
</reference>
<evidence type="ECO:0000313" key="10">
    <source>
        <dbReference type="Proteomes" id="UP000019063"/>
    </source>
</evidence>
<dbReference type="EMBL" id="AQQW01000009">
    <property type="protein sequence ID" value="ETW11954.1"/>
    <property type="molecule type" value="Genomic_DNA"/>
</dbReference>
<evidence type="ECO:0000256" key="2">
    <source>
        <dbReference type="ARBA" id="ARBA00013059"/>
    </source>
</evidence>
<evidence type="ECO:0000256" key="6">
    <source>
        <dbReference type="ARBA" id="ARBA00022840"/>
    </source>
</evidence>
<keyword evidence="3 9" id="KW-0808">Transferase</keyword>
<dbReference type="GO" id="GO:0005524">
    <property type="term" value="F:ATP binding"/>
    <property type="evidence" value="ECO:0007669"/>
    <property type="project" value="UniProtKB-KW"/>
</dbReference>
<dbReference type="GO" id="GO:0009090">
    <property type="term" value="P:homoserine biosynthetic process"/>
    <property type="evidence" value="ECO:0007669"/>
    <property type="project" value="TreeGrafter"/>
</dbReference>
<comment type="similarity">
    <text evidence="1">Belongs to the aspartokinase family.</text>
</comment>
<dbReference type="PANTHER" id="PTHR21499:SF3">
    <property type="entry name" value="ASPARTOKINASE"/>
    <property type="match status" value="1"/>
</dbReference>
<comment type="caution">
    <text evidence="9">The sequence shown here is derived from an EMBL/GenBank/DDBJ whole genome shotgun (WGS) entry which is preliminary data.</text>
</comment>
<dbReference type="InterPro" id="IPR001048">
    <property type="entry name" value="Asp/Glu/Uridylate_kinase"/>
</dbReference>
<protein>
    <recommendedName>
        <fullName evidence="2">aspartate kinase</fullName>
        <ecNumber evidence="2">2.7.2.4</ecNumber>
    </recommendedName>
</protein>
<evidence type="ECO:0000256" key="7">
    <source>
        <dbReference type="ARBA" id="ARBA00047872"/>
    </source>
</evidence>
<evidence type="ECO:0000256" key="3">
    <source>
        <dbReference type="ARBA" id="ARBA00022679"/>
    </source>
</evidence>
<dbReference type="NCBIfam" id="NF006614">
    <property type="entry name" value="PRK09181.1"/>
    <property type="match status" value="1"/>
</dbReference>
<keyword evidence="10" id="KW-1185">Reference proteome</keyword>
<keyword evidence="4" id="KW-0547">Nucleotide-binding</keyword>
<feature type="domain" description="Aspartate/glutamate/uridylate kinase" evidence="8">
    <location>
        <begin position="9"/>
        <end position="300"/>
    </location>
</feature>
<evidence type="ECO:0000256" key="4">
    <source>
        <dbReference type="ARBA" id="ARBA00022741"/>
    </source>
</evidence>
<dbReference type="eggNOG" id="COG0527">
    <property type="taxonomic scope" value="Bacteria"/>
</dbReference>
<dbReference type="GO" id="GO:0004072">
    <property type="term" value="F:aspartate kinase activity"/>
    <property type="evidence" value="ECO:0007669"/>
    <property type="project" value="UniProtKB-EC"/>
</dbReference>
<dbReference type="SUPFAM" id="SSF53633">
    <property type="entry name" value="Carbamate kinase-like"/>
    <property type="match status" value="1"/>
</dbReference>
<dbReference type="CDD" id="cd04910">
    <property type="entry name" value="ACT_AK-Ectoine_1"/>
    <property type="match status" value="1"/>
</dbReference>
<comment type="catalytic activity">
    <reaction evidence="7">
        <text>L-aspartate + ATP = 4-phospho-L-aspartate + ADP</text>
        <dbReference type="Rhea" id="RHEA:23776"/>
        <dbReference type="ChEBI" id="CHEBI:29991"/>
        <dbReference type="ChEBI" id="CHEBI:30616"/>
        <dbReference type="ChEBI" id="CHEBI:57535"/>
        <dbReference type="ChEBI" id="CHEBI:456216"/>
        <dbReference type="EC" id="2.7.2.4"/>
    </reaction>
</comment>
<dbReference type="Pfam" id="PF00696">
    <property type="entry name" value="AA_kinase"/>
    <property type="match status" value="1"/>
</dbReference>
<evidence type="ECO:0000256" key="1">
    <source>
        <dbReference type="ARBA" id="ARBA00010122"/>
    </source>
</evidence>
<dbReference type="Gene3D" id="3.30.2130.10">
    <property type="entry name" value="VC0802-like"/>
    <property type="match status" value="1"/>
</dbReference>
<dbReference type="PATRIC" id="fig|1317118.6.peg.3054"/>
<dbReference type="STRING" id="1379903.ATO8_14847"/>
<evidence type="ECO:0000313" key="9">
    <source>
        <dbReference type="EMBL" id="ETW11954.1"/>
    </source>
</evidence>
<accession>W4HGY3</accession>
<dbReference type="InterPro" id="IPR036393">
    <property type="entry name" value="AceGlu_kinase-like_sf"/>
</dbReference>
<dbReference type="InterPro" id="IPR045865">
    <property type="entry name" value="ACT-like_dom_sf"/>
</dbReference>
<sequence length="476" mass="52995">MSTELKNHTVEKIGGTTMSRLDELLDPLFKVSNPKYDRIFVVSAFGGITNLLLEHKKSGEAGVYAEFANETQEHGWMGALNRVDRAMREAHEKLLEHKGDRQEADDFVRDRIEGARNCLIDLHRLCSYGHFRLSTHMAETRELLSGLGEAHSAFVTALLLKRHGVNARFVDLSGWRDDRVLTLDERIADGLDSVDFATEMPIVTGYAQCAEGLMNKFDRGYSEVTFSQIAASTKAREAIIHKEFHLSSADPKLVGEDNVRKLGHTNYDVADQLSNMGMEAIHPTAAKALRQTEVPLRVTNAFEPEDPGTLIDDQEAEKGVAEIVCGLDVFALELFEQDMVGVKGYDAKTLDILTRHSLRIVSKTSNANTITHYVDAPLDSMRQVQSELTEIYPSSEVDVRQTAIVSVIGRDLRGLHVLERGLGCLREEGIDVISAHQTTRTVDAQFVVHRDDRDKCVKTLHDQFMGKGNASPKLVA</sequence>
<dbReference type="Gene3D" id="3.40.1160.10">
    <property type="entry name" value="Acetylglutamate kinase-like"/>
    <property type="match status" value="1"/>
</dbReference>
<dbReference type="Proteomes" id="UP000019063">
    <property type="component" value="Unassembled WGS sequence"/>
</dbReference>
<keyword evidence="6" id="KW-0067">ATP-binding</keyword>
<dbReference type="SUPFAM" id="SSF55021">
    <property type="entry name" value="ACT-like"/>
    <property type="match status" value="1"/>
</dbReference>
<evidence type="ECO:0000259" key="8">
    <source>
        <dbReference type="Pfam" id="PF00696"/>
    </source>
</evidence>
<evidence type="ECO:0000256" key="5">
    <source>
        <dbReference type="ARBA" id="ARBA00022777"/>
    </source>
</evidence>
<dbReference type="PANTHER" id="PTHR21499">
    <property type="entry name" value="ASPARTATE KINASE"/>
    <property type="match status" value="1"/>
</dbReference>
<name>W4HGY3_9RHOB</name>
<dbReference type="RefSeq" id="WP_043845524.1">
    <property type="nucleotide sequence ID" value="NZ_AQQW01000009.1"/>
</dbReference>
<proteinExistence type="inferred from homology"/>
<dbReference type="EC" id="2.7.2.4" evidence="2"/>
<organism evidence="9 10">
    <name type="scientific">Roseivivax marinus</name>
    <dbReference type="NCBI Taxonomy" id="1379903"/>
    <lineage>
        <taxon>Bacteria</taxon>
        <taxon>Pseudomonadati</taxon>
        <taxon>Pseudomonadota</taxon>
        <taxon>Alphaproteobacteria</taxon>
        <taxon>Rhodobacterales</taxon>
        <taxon>Roseobacteraceae</taxon>
        <taxon>Roseivivax</taxon>
    </lineage>
</organism>
<dbReference type="GO" id="GO:0009089">
    <property type="term" value="P:lysine biosynthetic process via diaminopimelate"/>
    <property type="evidence" value="ECO:0007669"/>
    <property type="project" value="TreeGrafter"/>
</dbReference>
<gene>
    <name evidence="9" type="ORF">ATO8_14847</name>
</gene>